<name>A0A385Q050_9FIRM</name>
<dbReference type="Gene3D" id="3.90.1150.10">
    <property type="entry name" value="Aspartate Aminotransferase, domain 1"/>
    <property type="match status" value="1"/>
</dbReference>
<protein>
    <submittedName>
        <fullName evidence="4">Aminotransferase class I/II-fold pyridoxal phosphate-dependent enzyme</fullName>
    </submittedName>
</protein>
<keyword evidence="4" id="KW-0808">Transferase</keyword>
<gene>
    <name evidence="4" type="ORF">D4A81_06280</name>
</gene>
<evidence type="ECO:0000313" key="4">
    <source>
        <dbReference type="EMBL" id="AYA99575.1"/>
    </source>
</evidence>
<dbReference type="GO" id="GO:0008483">
    <property type="term" value="F:transaminase activity"/>
    <property type="evidence" value="ECO:0007669"/>
    <property type="project" value="UniProtKB-KW"/>
</dbReference>
<dbReference type="AlphaFoldDB" id="A0A385Q050"/>
<dbReference type="Pfam" id="PF00155">
    <property type="entry name" value="Aminotran_1_2"/>
    <property type="match status" value="1"/>
</dbReference>
<dbReference type="OrthoDB" id="9813612at2"/>
<dbReference type="PANTHER" id="PTHR42885">
    <property type="entry name" value="HISTIDINOL-PHOSPHATE AMINOTRANSFERASE-RELATED"/>
    <property type="match status" value="1"/>
</dbReference>
<dbReference type="CDD" id="cd00609">
    <property type="entry name" value="AAT_like"/>
    <property type="match status" value="1"/>
</dbReference>
<dbReference type="InterPro" id="IPR015421">
    <property type="entry name" value="PyrdxlP-dep_Trfase_major"/>
</dbReference>
<proteinExistence type="predicted"/>
<dbReference type="SUPFAM" id="SSF53383">
    <property type="entry name" value="PLP-dependent transferases"/>
    <property type="match status" value="1"/>
</dbReference>
<keyword evidence="5" id="KW-1185">Reference proteome</keyword>
<evidence type="ECO:0000259" key="3">
    <source>
        <dbReference type="Pfam" id="PF00155"/>
    </source>
</evidence>
<evidence type="ECO:0000313" key="5">
    <source>
        <dbReference type="Proteomes" id="UP000265562"/>
    </source>
</evidence>
<dbReference type="InterPro" id="IPR015422">
    <property type="entry name" value="PyrdxlP-dep_Trfase_small"/>
</dbReference>
<organism evidence="4 5">
    <name type="scientific">Lachnoanaerobaculum umeaense</name>
    <dbReference type="NCBI Taxonomy" id="617123"/>
    <lineage>
        <taxon>Bacteria</taxon>
        <taxon>Bacillati</taxon>
        <taxon>Bacillota</taxon>
        <taxon>Clostridia</taxon>
        <taxon>Lachnospirales</taxon>
        <taxon>Lachnospiraceae</taxon>
        <taxon>Lachnoanaerobaculum</taxon>
    </lineage>
</organism>
<dbReference type="RefSeq" id="WP_111524865.1">
    <property type="nucleotide sequence ID" value="NZ_CP032364.1"/>
</dbReference>
<dbReference type="InterPro" id="IPR004839">
    <property type="entry name" value="Aminotransferase_I/II_large"/>
</dbReference>
<feature type="domain" description="Aminotransferase class I/classII large" evidence="3">
    <location>
        <begin position="15"/>
        <end position="337"/>
    </location>
</feature>
<dbReference type="InterPro" id="IPR015424">
    <property type="entry name" value="PyrdxlP-dep_Trfase"/>
</dbReference>
<comment type="cofactor">
    <cofactor evidence="1">
        <name>pyridoxal 5'-phosphate</name>
        <dbReference type="ChEBI" id="CHEBI:597326"/>
    </cofactor>
</comment>
<dbReference type="EMBL" id="CP032364">
    <property type="protein sequence ID" value="AYA99575.1"/>
    <property type="molecule type" value="Genomic_DNA"/>
</dbReference>
<dbReference type="Proteomes" id="UP000265562">
    <property type="component" value="Chromosome"/>
</dbReference>
<reference evidence="4 5" key="1">
    <citation type="submission" date="2018-09" db="EMBL/GenBank/DDBJ databases">
        <title>Genome sequencing of Lachnoanaerobaculum umeaense DSM 23576.</title>
        <authorList>
            <person name="Kook J.-K."/>
            <person name="Park S.-N."/>
            <person name="Lim Y.K."/>
        </authorList>
    </citation>
    <scope>NUCLEOTIDE SEQUENCE [LARGE SCALE GENOMIC DNA]</scope>
    <source>
        <strain evidence="5">DSM 23576 \ CCUG 58757</strain>
    </source>
</reference>
<evidence type="ECO:0000256" key="1">
    <source>
        <dbReference type="ARBA" id="ARBA00001933"/>
    </source>
</evidence>
<dbReference type="PANTHER" id="PTHR42885:SF1">
    <property type="entry name" value="THREONINE-PHOSPHATE DECARBOXYLASE"/>
    <property type="match status" value="1"/>
</dbReference>
<dbReference type="GO" id="GO:0030170">
    <property type="term" value="F:pyridoxal phosphate binding"/>
    <property type="evidence" value="ECO:0007669"/>
    <property type="project" value="InterPro"/>
</dbReference>
<sequence length="346" mass="39214">MHGGRILEYSKDGKNLIDFSASINPYGLDNNLKEILKESISLLIHYPNENFDEIKALISQKHGVDKYSIYIGNGANSIIFRLFQTFGKGINICIPVPSFESYRLAAESVDGNIIYYNMPNFKIKEDIFDILSDDIDVLVLTNPNNPTGFMVDDSLLCRIIGHCRSRNIFVLLDECFLEFLVDGEKSSQIKNLLAFNNIAMLRSLTKLYAFPGLRFGYLITNNSHIIRKLEKLTPSWDINTLALVAAKYSLSQNMVNVIDGIQEEKSILEINLRSIGITVFPSLANFILCKYNKNLSDDLLKEGIIVRDCSDFIGLDNTYFRVGVRTKAENLILFEAIKKLVKEQNI</sequence>
<keyword evidence="4" id="KW-0032">Aminotransferase</keyword>
<dbReference type="KEGG" id="lua:D4A81_06280"/>
<evidence type="ECO:0000256" key="2">
    <source>
        <dbReference type="ARBA" id="ARBA00022898"/>
    </source>
</evidence>
<keyword evidence="2" id="KW-0663">Pyridoxal phosphate</keyword>
<dbReference type="Gene3D" id="3.40.640.10">
    <property type="entry name" value="Type I PLP-dependent aspartate aminotransferase-like (Major domain)"/>
    <property type="match status" value="1"/>
</dbReference>
<accession>A0A385Q050</accession>